<dbReference type="GO" id="GO:0016651">
    <property type="term" value="F:oxidoreductase activity, acting on NAD(P)H"/>
    <property type="evidence" value="ECO:0007669"/>
    <property type="project" value="UniProtKB-ARBA"/>
</dbReference>
<dbReference type="Gene3D" id="3.40.50.360">
    <property type="match status" value="1"/>
</dbReference>
<dbReference type="AlphaFoldDB" id="A0A6L5Y6N1"/>
<dbReference type="PROSITE" id="PS50902">
    <property type="entry name" value="FLAVODOXIN_LIKE"/>
    <property type="match status" value="1"/>
</dbReference>
<dbReference type="InterPro" id="IPR029039">
    <property type="entry name" value="Flavoprotein-like_sf"/>
</dbReference>
<organism evidence="2 3">
    <name type="scientific">Hornefia butyriciproducens</name>
    <dbReference type="NCBI Taxonomy" id="2652293"/>
    <lineage>
        <taxon>Bacteria</taxon>
        <taxon>Bacillati</taxon>
        <taxon>Bacillota</taxon>
        <taxon>Clostridia</taxon>
        <taxon>Peptostreptococcales</taxon>
        <taxon>Anaerovoracaceae</taxon>
        <taxon>Hornefia</taxon>
    </lineage>
</organism>
<accession>A0A6L5Y6N1</accession>
<evidence type="ECO:0000313" key="2">
    <source>
        <dbReference type="EMBL" id="MST52339.1"/>
    </source>
</evidence>
<evidence type="ECO:0000259" key="1">
    <source>
        <dbReference type="PROSITE" id="PS50902"/>
    </source>
</evidence>
<dbReference type="EMBL" id="VUMZ01000007">
    <property type="protein sequence ID" value="MST52339.1"/>
    <property type="molecule type" value="Genomic_DNA"/>
</dbReference>
<dbReference type="Proteomes" id="UP000474676">
    <property type="component" value="Unassembled WGS sequence"/>
</dbReference>
<dbReference type="SUPFAM" id="SSF52218">
    <property type="entry name" value="Flavoproteins"/>
    <property type="match status" value="1"/>
</dbReference>
<dbReference type="Pfam" id="PF12724">
    <property type="entry name" value="Flavodoxin_5"/>
    <property type="match status" value="1"/>
</dbReference>
<protein>
    <submittedName>
        <fullName evidence="2">Flavodoxin family protein</fullName>
    </submittedName>
</protein>
<dbReference type="InterPro" id="IPR008254">
    <property type="entry name" value="Flavodoxin/NO_synth"/>
</dbReference>
<feature type="domain" description="Flavodoxin-like" evidence="1">
    <location>
        <begin position="9"/>
        <end position="136"/>
    </location>
</feature>
<evidence type="ECO:0000313" key="3">
    <source>
        <dbReference type="Proteomes" id="UP000474676"/>
    </source>
</evidence>
<reference evidence="2 3" key="1">
    <citation type="submission" date="2019-08" db="EMBL/GenBank/DDBJ databases">
        <title>In-depth cultivation of the pig gut microbiome towards novel bacterial diversity and tailored functional studies.</title>
        <authorList>
            <person name="Wylensek D."/>
            <person name="Hitch T.C.A."/>
            <person name="Clavel T."/>
        </authorList>
    </citation>
    <scope>NUCLEOTIDE SEQUENCE [LARGE SCALE GENOMIC DNA]</scope>
    <source>
        <strain evidence="2 3">WCA-MUC-591-APC-3H</strain>
    </source>
</reference>
<comment type="caution">
    <text evidence="2">The sequence shown here is derived from an EMBL/GenBank/DDBJ whole genome shotgun (WGS) entry which is preliminary data.</text>
</comment>
<dbReference type="InterPro" id="IPR026816">
    <property type="entry name" value="Flavodoxin_dom"/>
</dbReference>
<sequence>MKGAFIMKSAVRYYSRSGNTRLVAEAIAKGTGTQAVSVDAADAEVREPVDVLFIGGALYAYGIDTNLKEYIRSLKKENVAKAVVFSTSWVSKHALDLIREELKKQGIRVSEETLYFRGKPNEKQQAEAEKFAKKFL</sequence>
<dbReference type="GO" id="GO:0010181">
    <property type="term" value="F:FMN binding"/>
    <property type="evidence" value="ECO:0007669"/>
    <property type="project" value="InterPro"/>
</dbReference>
<proteinExistence type="predicted"/>
<name>A0A6L5Y6N1_9FIRM</name>
<gene>
    <name evidence="2" type="ORF">FYJ64_08465</name>
</gene>
<keyword evidence="3" id="KW-1185">Reference proteome</keyword>